<reference evidence="1" key="1">
    <citation type="submission" date="2024-01" db="EMBL/GenBank/DDBJ databases">
        <authorList>
            <person name="Webb A."/>
        </authorList>
    </citation>
    <scope>NUCLEOTIDE SEQUENCE</scope>
    <source>
        <strain evidence="1">Pm1</strain>
    </source>
</reference>
<evidence type="ECO:0000313" key="2">
    <source>
        <dbReference type="Proteomes" id="UP001162060"/>
    </source>
</evidence>
<dbReference type="Proteomes" id="UP001162060">
    <property type="component" value="Unassembled WGS sequence"/>
</dbReference>
<proteinExistence type="predicted"/>
<evidence type="ECO:0000313" key="1">
    <source>
        <dbReference type="EMBL" id="CAK7937617.1"/>
    </source>
</evidence>
<dbReference type="AlphaFoldDB" id="A0AAV1UU67"/>
<gene>
    <name evidence="1" type="ORF">PM001_LOCUS22767</name>
</gene>
<name>A0AAV1UU67_9STRA</name>
<accession>A0AAV1UU67</accession>
<comment type="caution">
    <text evidence="1">The sequence shown here is derived from an EMBL/GenBank/DDBJ whole genome shotgun (WGS) entry which is preliminary data.</text>
</comment>
<sequence>MTVEHHDDEKLDNNELCLVQAKGQVSLRSVCCKGEAVPRRRANHELLLKKVNERTSGRYTEATMGDDLDIDVWLRLSVDCPFDRDVSYIPPV</sequence>
<organism evidence="1 2">
    <name type="scientific">Peronospora matthiolae</name>
    <dbReference type="NCBI Taxonomy" id="2874970"/>
    <lineage>
        <taxon>Eukaryota</taxon>
        <taxon>Sar</taxon>
        <taxon>Stramenopiles</taxon>
        <taxon>Oomycota</taxon>
        <taxon>Peronosporomycetes</taxon>
        <taxon>Peronosporales</taxon>
        <taxon>Peronosporaceae</taxon>
        <taxon>Peronospora</taxon>
    </lineage>
</organism>
<dbReference type="EMBL" id="CAKLBY020000227">
    <property type="protein sequence ID" value="CAK7937617.1"/>
    <property type="molecule type" value="Genomic_DNA"/>
</dbReference>
<protein>
    <submittedName>
        <fullName evidence="1">Uncharacterized protein</fullName>
    </submittedName>
</protein>